<evidence type="ECO:0000313" key="2">
    <source>
        <dbReference type="EMBL" id="SFL45275.1"/>
    </source>
</evidence>
<dbReference type="Gene3D" id="3.40.50.720">
    <property type="entry name" value="NAD(P)-binding Rossmann-like Domain"/>
    <property type="match status" value="1"/>
</dbReference>
<dbReference type="RefSeq" id="WP_090933021.1">
    <property type="nucleotide sequence ID" value="NZ_FOTS01000005.1"/>
</dbReference>
<evidence type="ECO:0000259" key="1">
    <source>
        <dbReference type="Pfam" id="PF01370"/>
    </source>
</evidence>
<proteinExistence type="predicted"/>
<dbReference type="AlphaFoldDB" id="A0A1I4HSZ8"/>
<dbReference type="EMBL" id="FOTS01000005">
    <property type="protein sequence ID" value="SFL45275.1"/>
    <property type="molecule type" value="Genomic_DNA"/>
</dbReference>
<keyword evidence="3" id="KW-1185">Reference proteome</keyword>
<accession>A0A1I4HSZ8</accession>
<sequence>MKTIAVVGGTSSLAKYLIPALSKKNAVISLGRKDCDLYCDLQDDLESMVIPADTDVVVHIAAAFNGKTDEEIIKTEEINAIGTLKICMAAKKANVKHLILISSQSVVLSEESLYYSIYSIAKRHAEELATYYCRLNHLPLAILRPSQIYDDKGHFRKHQPLIFLMADHAEKGSNIEIYGRNDALRNYIHVEDFVEIILRTIDKNCEGIYSCNYPKDVTLSEIAKTAQLSFNNGGDIVFLHDKPNIPDNIFDNQIELYEKIDFYPQIDIATGMERIVEYRKSRV</sequence>
<dbReference type="CDD" id="cd08946">
    <property type="entry name" value="SDR_e"/>
    <property type="match status" value="1"/>
</dbReference>
<dbReference type="PANTHER" id="PTHR43245">
    <property type="entry name" value="BIFUNCTIONAL POLYMYXIN RESISTANCE PROTEIN ARNA"/>
    <property type="match status" value="1"/>
</dbReference>
<name>A0A1I4HSZ8_9FIRM</name>
<evidence type="ECO:0000313" key="3">
    <source>
        <dbReference type="Proteomes" id="UP000199520"/>
    </source>
</evidence>
<dbReference type="STRING" id="1123291.SAMN04490355_100523"/>
<dbReference type="Proteomes" id="UP000199520">
    <property type="component" value="Unassembled WGS sequence"/>
</dbReference>
<dbReference type="InterPro" id="IPR050177">
    <property type="entry name" value="Lipid_A_modif_metabolic_enz"/>
</dbReference>
<dbReference type="OrthoDB" id="5295702at2"/>
<gene>
    <name evidence="2" type="ORF">SAMN04490355_100523</name>
</gene>
<dbReference type="InterPro" id="IPR036291">
    <property type="entry name" value="NAD(P)-bd_dom_sf"/>
</dbReference>
<feature type="domain" description="NAD-dependent epimerase/dehydratase" evidence="1">
    <location>
        <begin position="4"/>
        <end position="203"/>
    </location>
</feature>
<dbReference type="Pfam" id="PF01370">
    <property type="entry name" value="Epimerase"/>
    <property type="match status" value="1"/>
</dbReference>
<organism evidence="2 3">
    <name type="scientific">Pelosinus propionicus DSM 13327</name>
    <dbReference type="NCBI Taxonomy" id="1123291"/>
    <lineage>
        <taxon>Bacteria</taxon>
        <taxon>Bacillati</taxon>
        <taxon>Bacillota</taxon>
        <taxon>Negativicutes</taxon>
        <taxon>Selenomonadales</taxon>
        <taxon>Sporomusaceae</taxon>
        <taxon>Pelosinus</taxon>
    </lineage>
</organism>
<reference evidence="3" key="1">
    <citation type="submission" date="2016-10" db="EMBL/GenBank/DDBJ databases">
        <authorList>
            <person name="Varghese N."/>
            <person name="Submissions S."/>
        </authorList>
    </citation>
    <scope>NUCLEOTIDE SEQUENCE [LARGE SCALE GENOMIC DNA]</scope>
    <source>
        <strain evidence="3">DSM 13327</strain>
    </source>
</reference>
<dbReference type="InterPro" id="IPR001509">
    <property type="entry name" value="Epimerase_deHydtase"/>
</dbReference>
<dbReference type="SUPFAM" id="SSF51735">
    <property type="entry name" value="NAD(P)-binding Rossmann-fold domains"/>
    <property type="match status" value="1"/>
</dbReference>
<protein>
    <submittedName>
        <fullName evidence="2">Nucleoside-diphosphate-sugar epimerase</fullName>
    </submittedName>
</protein>